<organism evidence="2 3">
    <name type="scientific">Neoarthrinium moseri</name>
    <dbReference type="NCBI Taxonomy" id="1658444"/>
    <lineage>
        <taxon>Eukaryota</taxon>
        <taxon>Fungi</taxon>
        <taxon>Dikarya</taxon>
        <taxon>Ascomycota</taxon>
        <taxon>Pezizomycotina</taxon>
        <taxon>Sordariomycetes</taxon>
        <taxon>Xylariomycetidae</taxon>
        <taxon>Amphisphaeriales</taxon>
        <taxon>Apiosporaceae</taxon>
        <taxon>Neoarthrinium</taxon>
    </lineage>
</organism>
<dbReference type="Proteomes" id="UP000829685">
    <property type="component" value="Unassembled WGS sequence"/>
</dbReference>
<dbReference type="Gene3D" id="1.10.510.10">
    <property type="entry name" value="Transferase(Phosphotransferase) domain 1"/>
    <property type="match status" value="1"/>
</dbReference>
<keyword evidence="3" id="KW-1185">Reference proteome</keyword>
<reference evidence="2" key="1">
    <citation type="submission" date="2021-03" db="EMBL/GenBank/DDBJ databases">
        <title>Revisited historic fungal species revealed as producer of novel bioactive compounds through whole genome sequencing and comparative genomics.</title>
        <authorList>
            <person name="Vignolle G.A."/>
            <person name="Hochenegger N."/>
            <person name="Mach R.L."/>
            <person name="Mach-Aigner A.R."/>
            <person name="Javad Rahimi M."/>
            <person name="Salim K.A."/>
            <person name="Chan C.M."/>
            <person name="Lim L.B.L."/>
            <person name="Cai F."/>
            <person name="Druzhinina I.S."/>
            <person name="U'Ren J.M."/>
            <person name="Derntl C."/>
        </authorList>
    </citation>
    <scope>NUCLEOTIDE SEQUENCE</scope>
    <source>
        <strain evidence="2">TUCIM 5799</strain>
    </source>
</reference>
<accession>A0A9P9WZ23</accession>
<dbReference type="PROSITE" id="PS50011">
    <property type="entry name" value="PROTEIN_KINASE_DOM"/>
    <property type="match status" value="1"/>
</dbReference>
<comment type="caution">
    <text evidence="2">The sequence shown here is derived from an EMBL/GenBank/DDBJ whole genome shotgun (WGS) entry which is preliminary data.</text>
</comment>
<dbReference type="InterPro" id="IPR000719">
    <property type="entry name" value="Prot_kinase_dom"/>
</dbReference>
<dbReference type="SMART" id="SM00220">
    <property type="entry name" value="S_TKc"/>
    <property type="match status" value="1"/>
</dbReference>
<dbReference type="InterPro" id="IPR011009">
    <property type="entry name" value="Kinase-like_dom_sf"/>
</dbReference>
<gene>
    <name evidence="2" type="ORF">JX265_000577</name>
</gene>
<proteinExistence type="predicted"/>
<evidence type="ECO:0000259" key="1">
    <source>
        <dbReference type="PROSITE" id="PS50011"/>
    </source>
</evidence>
<dbReference type="PANTHER" id="PTHR24359:SF37">
    <property type="entry name" value="PROTEIN KINASE DOMAIN-CONTAINING PROTEIN"/>
    <property type="match status" value="1"/>
</dbReference>
<dbReference type="Gene3D" id="3.30.200.20">
    <property type="entry name" value="Phosphorylase Kinase, domain 1"/>
    <property type="match status" value="1"/>
</dbReference>
<dbReference type="GO" id="GO:0004674">
    <property type="term" value="F:protein serine/threonine kinase activity"/>
    <property type="evidence" value="ECO:0007669"/>
    <property type="project" value="TreeGrafter"/>
</dbReference>
<dbReference type="PANTHER" id="PTHR24359">
    <property type="entry name" value="SERINE/THREONINE-PROTEIN KINASE SBK1"/>
    <property type="match status" value="1"/>
</dbReference>
<dbReference type="EMBL" id="JAFIMR010000001">
    <property type="protein sequence ID" value="KAI1881751.1"/>
    <property type="molecule type" value="Genomic_DNA"/>
</dbReference>
<dbReference type="CDD" id="cd00180">
    <property type="entry name" value="PKc"/>
    <property type="match status" value="1"/>
</dbReference>
<feature type="domain" description="Protein kinase" evidence="1">
    <location>
        <begin position="316"/>
        <end position="623"/>
    </location>
</feature>
<dbReference type="SUPFAM" id="SSF56112">
    <property type="entry name" value="Protein kinase-like (PK-like)"/>
    <property type="match status" value="1"/>
</dbReference>
<dbReference type="GO" id="GO:0005524">
    <property type="term" value="F:ATP binding"/>
    <property type="evidence" value="ECO:0007669"/>
    <property type="project" value="InterPro"/>
</dbReference>
<dbReference type="AlphaFoldDB" id="A0A9P9WZ23"/>
<name>A0A9P9WZ23_9PEZI</name>
<sequence length="672" mass="76946">MVKSRQSNASPSNLASLTAEYTAEYNVNLVSENRLDGNMDIDEAASDLASKPSSIFDQSFPSDDQVLDDDALTAPSKDSVLIADTSWQRTGFHFQSYDDSGFQLDRDNHNPEFSVKVTSALPNRPTRCLQDELFAALTSTQQETRGFFAKGQLSKILTEEQVQHELATYFEDSLAEDTIAEYAKTICHGTGTQEGSPGHDQQNNNKSYIKILAVLILIQKTRAIVKLLADPSGVNDSDLPLIKTPQPDNKGFYDLRARRQPDKILKCFHTKWWNQFEICNFNEWQWTTLPFTFGRPLSHTNDIHYELEKQRILPFIGNNQTELEGGFARVFKVSIHPEHHSFHINPGELNNAYFAVKRLHSQSKIAFGKEVEILKKFSGDKHPHLISLLATYEQSNQFFLLFDWAETDLQTYWTRQNPSFDMETVLWMARQCKGIAHGITKIHEHVTTHKQPGSSQAGNLDVVFGHHGDIKPENVLWFAELNRENHKAAGTLKLSDFGLAEFSVHQTLSMTERSKWGVSLGYRAPETDLKPEAAIGRSYDMWTLGCLYLEFITWMLGGRKLLDDFVKQRRSSDPMWHYMETTTFFELEVCNGKTTAVIKPTVKEFIRELHKQPNCSQFFHEFLDMVENDLLVVKKNDRQKLDRISIQQVYQMFGNMVKRCENDQTYAIGPFL</sequence>
<evidence type="ECO:0000313" key="3">
    <source>
        <dbReference type="Proteomes" id="UP000829685"/>
    </source>
</evidence>
<evidence type="ECO:0000313" key="2">
    <source>
        <dbReference type="EMBL" id="KAI1881751.1"/>
    </source>
</evidence>
<protein>
    <recommendedName>
        <fullName evidence="1">Protein kinase domain-containing protein</fullName>
    </recommendedName>
</protein>
<dbReference type="Pfam" id="PF00069">
    <property type="entry name" value="Pkinase"/>
    <property type="match status" value="1"/>
</dbReference>